<dbReference type="RefSeq" id="WP_146319003.1">
    <property type="nucleotide sequence ID" value="NZ_CP042305.1"/>
</dbReference>
<dbReference type="Proteomes" id="UP000320216">
    <property type="component" value="Chromosome"/>
</dbReference>
<proteinExistence type="predicted"/>
<organism evidence="3 4">
    <name type="scientific">Humibacter ginsenosidimutans</name>
    <dbReference type="NCBI Taxonomy" id="2599293"/>
    <lineage>
        <taxon>Bacteria</taxon>
        <taxon>Bacillati</taxon>
        <taxon>Actinomycetota</taxon>
        <taxon>Actinomycetes</taxon>
        <taxon>Micrococcales</taxon>
        <taxon>Microbacteriaceae</taxon>
        <taxon>Humibacter</taxon>
    </lineage>
</organism>
<dbReference type="KEGG" id="huw:FPZ11_05355"/>
<feature type="transmembrane region" description="Helical" evidence="2">
    <location>
        <begin position="39"/>
        <end position="62"/>
    </location>
</feature>
<feature type="transmembrane region" description="Helical" evidence="2">
    <location>
        <begin position="7"/>
        <end position="27"/>
    </location>
</feature>
<keyword evidence="4" id="KW-1185">Reference proteome</keyword>
<keyword evidence="2" id="KW-0812">Transmembrane</keyword>
<evidence type="ECO:0000256" key="1">
    <source>
        <dbReference type="SAM" id="MobiDB-lite"/>
    </source>
</evidence>
<dbReference type="AlphaFoldDB" id="A0A5B8M2F6"/>
<reference evidence="3 4" key="1">
    <citation type="submission" date="2019-07" db="EMBL/GenBank/DDBJ databases">
        <title>Full genome sequence of Humibacter sp. WJ7-1.</title>
        <authorList>
            <person name="Im W.-T."/>
        </authorList>
    </citation>
    <scope>NUCLEOTIDE SEQUENCE [LARGE SCALE GENOMIC DNA]</scope>
    <source>
        <strain evidence="3 4">WJ7-1</strain>
    </source>
</reference>
<dbReference type="GO" id="GO:0005886">
    <property type="term" value="C:plasma membrane"/>
    <property type="evidence" value="ECO:0007669"/>
    <property type="project" value="UniProtKB-SubCell"/>
</dbReference>
<protein>
    <submittedName>
        <fullName evidence="3">SHOCT domain-containing protein</fullName>
    </submittedName>
</protein>
<evidence type="ECO:0000313" key="4">
    <source>
        <dbReference type="Proteomes" id="UP000320216"/>
    </source>
</evidence>
<name>A0A5B8M2F6_9MICO</name>
<accession>A0A5B8M2F6</accession>
<keyword evidence="2" id="KW-0472">Membrane</keyword>
<sequence length="125" mass="14299">MPFWSLMWVLIDTLFFVAYLVAVFYILWDLFSDSTLNGWWKAVWVIFLIFVPFLTALVYVIARGRGMAERAQRRRGVVPEDDSYRPRASANPASDIARAKELLDSGAISQGEFDAIKNKALTGRY</sequence>
<keyword evidence="2" id="KW-1133">Transmembrane helix</keyword>
<dbReference type="OrthoDB" id="7596142at2"/>
<evidence type="ECO:0000256" key="2">
    <source>
        <dbReference type="SAM" id="Phobius"/>
    </source>
</evidence>
<feature type="region of interest" description="Disordered" evidence="1">
    <location>
        <begin position="71"/>
        <end position="95"/>
    </location>
</feature>
<dbReference type="EMBL" id="CP042305">
    <property type="protein sequence ID" value="QDZ14271.1"/>
    <property type="molecule type" value="Genomic_DNA"/>
</dbReference>
<gene>
    <name evidence="3" type="ORF">FPZ11_05355</name>
</gene>
<evidence type="ECO:0000313" key="3">
    <source>
        <dbReference type="EMBL" id="QDZ14271.1"/>
    </source>
</evidence>